<accession>A0ABR2J0D4</accession>
<keyword evidence="2" id="KW-1185">Reference proteome</keyword>
<evidence type="ECO:0000313" key="1">
    <source>
        <dbReference type="EMBL" id="KAK8871269.1"/>
    </source>
</evidence>
<organism evidence="1 2">
    <name type="scientific">Tritrichomonas musculus</name>
    <dbReference type="NCBI Taxonomy" id="1915356"/>
    <lineage>
        <taxon>Eukaryota</taxon>
        <taxon>Metamonada</taxon>
        <taxon>Parabasalia</taxon>
        <taxon>Tritrichomonadida</taxon>
        <taxon>Tritrichomonadidae</taxon>
        <taxon>Tritrichomonas</taxon>
    </lineage>
</organism>
<comment type="caution">
    <text evidence="1">The sequence shown here is derived from an EMBL/GenBank/DDBJ whole genome shotgun (WGS) entry which is preliminary data.</text>
</comment>
<sequence>MILITRLCIYLSQITRLCKKDEVNPIPTSETSSSLKPVLTCTSVHYHDTDHLIYQCFSTVEPILESNSFSLKGQSVIQDHDGNAGNGIIIGSVIIRNGNNNGILFGDFDSKTIGDNGLVFLGDETKGINYDNYELGVLC</sequence>
<proteinExistence type="predicted"/>
<evidence type="ECO:0000313" key="2">
    <source>
        <dbReference type="Proteomes" id="UP001470230"/>
    </source>
</evidence>
<protein>
    <submittedName>
        <fullName evidence="1">Uncharacterized protein</fullName>
    </submittedName>
</protein>
<reference evidence="1 2" key="1">
    <citation type="submission" date="2024-04" db="EMBL/GenBank/DDBJ databases">
        <title>Tritrichomonas musculus Genome.</title>
        <authorList>
            <person name="Alves-Ferreira E."/>
            <person name="Grigg M."/>
            <person name="Lorenzi H."/>
            <person name="Galac M."/>
        </authorList>
    </citation>
    <scope>NUCLEOTIDE SEQUENCE [LARGE SCALE GENOMIC DNA]</scope>
    <source>
        <strain evidence="1 2">EAF2021</strain>
    </source>
</reference>
<gene>
    <name evidence="1" type="ORF">M9Y10_006985</name>
</gene>
<name>A0ABR2J0D4_9EUKA</name>
<dbReference type="EMBL" id="JAPFFF010000013">
    <property type="protein sequence ID" value="KAK8871269.1"/>
    <property type="molecule type" value="Genomic_DNA"/>
</dbReference>
<dbReference type="Proteomes" id="UP001470230">
    <property type="component" value="Unassembled WGS sequence"/>
</dbReference>